<keyword evidence="1" id="KW-0812">Transmembrane</keyword>
<protein>
    <submittedName>
        <fullName evidence="2">Putative enzyme</fullName>
    </submittedName>
</protein>
<accession>A0A100W412</accession>
<dbReference type="Proteomes" id="UP000069620">
    <property type="component" value="Unassembled WGS sequence"/>
</dbReference>
<reference evidence="3" key="1">
    <citation type="journal article" date="2016" name="Genome Announc.">
        <title>Draft Genome Sequences of Five Rapidly Growing Mycobacterium Species, M. thermoresistibile, M. fortuitum subsp. acetamidolyticum, M. canariasense, M. brisbanense, and M. novocastrense.</title>
        <authorList>
            <person name="Katahira K."/>
            <person name="Ogura Y."/>
            <person name="Gotoh Y."/>
            <person name="Hayashi T."/>
        </authorList>
    </citation>
    <scope>NUCLEOTIDE SEQUENCE [LARGE SCALE GENOMIC DNA]</scope>
    <source>
        <strain evidence="3">JCM15654</strain>
    </source>
</reference>
<gene>
    <name evidence="2" type="ORF">RMCB_5321</name>
</gene>
<keyword evidence="3" id="KW-1185">Reference proteome</keyword>
<dbReference type="STRING" id="146020.RMCB_5321"/>
<dbReference type="AlphaFoldDB" id="A0A100W412"/>
<dbReference type="EMBL" id="BCSX01000046">
    <property type="protein sequence ID" value="GAS91225.1"/>
    <property type="molecule type" value="Genomic_DNA"/>
</dbReference>
<keyword evidence="1" id="KW-0472">Membrane</keyword>
<comment type="caution">
    <text evidence="2">The sequence shown here is derived from an EMBL/GenBank/DDBJ whole genome shotgun (WGS) entry which is preliminary data.</text>
</comment>
<reference evidence="3" key="2">
    <citation type="submission" date="2016-02" db="EMBL/GenBank/DDBJ databases">
        <title>Draft genome sequence of five rapidly growing Mycobacterium species.</title>
        <authorList>
            <person name="Katahira K."/>
            <person name="Gotou Y."/>
            <person name="Iida K."/>
            <person name="Ogura Y."/>
            <person name="Hayashi T."/>
        </authorList>
    </citation>
    <scope>NUCLEOTIDE SEQUENCE [LARGE SCALE GENOMIC DNA]</scope>
    <source>
        <strain evidence="3">JCM15654</strain>
    </source>
</reference>
<sequence length="67" mass="7515">MAASLFVFRPSDTGVLVWVFAAVQVLIAVGYVVAWGVRPSLGTRRRRGRLMARNYVTDLRPLGLRRV</sequence>
<keyword evidence="1" id="KW-1133">Transmembrane helix</keyword>
<feature type="transmembrane region" description="Helical" evidence="1">
    <location>
        <begin position="15"/>
        <end position="37"/>
    </location>
</feature>
<proteinExistence type="predicted"/>
<evidence type="ECO:0000256" key="1">
    <source>
        <dbReference type="SAM" id="Phobius"/>
    </source>
</evidence>
<evidence type="ECO:0000313" key="2">
    <source>
        <dbReference type="EMBL" id="GAS91225.1"/>
    </source>
</evidence>
<name>A0A100W412_9MYCO</name>
<organism evidence="2 3">
    <name type="scientific">Mycolicibacterium brisbanense</name>
    <dbReference type="NCBI Taxonomy" id="146020"/>
    <lineage>
        <taxon>Bacteria</taxon>
        <taxon>Bacillati</taxon>
        <taxon>Actinomycetota</taxon>
        <taxon>Actinomycetes</taxon>
        <taxon>Mycobacteriales</taxon>
        <taxon>Mycobacteriaceae</taxon>
        <taxon>Mycolicibacterium</taxon>
    </lineage>
</organism>
<evidence type="ECO:0000313" key="3">
    <source>
        <dbReference type="Proteomes" id="UP000069620"/>
    </source>
</evidence>